<protein>
    <submittedName>
        <fullName evidence="1">Uncharacterized protein</fullName>
    </submittedName>
</protein>
<dbReference type="EMBL" id="MNPJ01000022">
    <property type="protein sequence ID" value="OQS54070.1"/>
    <property type="molecule type" value="Genomic_DNA"/>
</dbReference>
<evidence type="ECO:0000313" key="1">
    <source>
        <dbReference type="EMBL" id="OQS54070.1"/>
    </source>
</evidence>
<dbReference type="VEuPathDB" id="MicrosporidiaDB:EHP00_1790"/>
<gene>
    <name evidence="1" type="ORF">EHP00_1790</name>
</gene>
<comment type="caution">
    <text evidence="1">The sequence shown here is derived from an EMBL/GenBank/DDBJ whole genome shotgun (WGS) entry which is preliminary data.</text>
</comment>
<dbReference type="Proteomes" id="UP000192758">
    <property type="component" value="Unassembled WGS sequence"/>
</dbReference>
<dbReference type="OrthoDB" id="10631748at2759"/>
<reference evidence="1 2" key="1">
    <citation type="journal article" date="2017" name="Environ. Microbiol.">
        <title>Decay of the glycolytic pathway and adaptation to intranuclear parasitism within Enterocytozoonidae microsporidia.</title>
        <authorList>
            <person name="Wiredu Boakye D."/>
            <person name="Jaroenlak P."/>
            <person name="Prachumwat A."/>
            <person name="Williams T.A."/>
            <person name="Bateman K.S."/>
            <person name="Itsathitphaisarn O."/>
            <person name="Sritunyalucksana K."/>
            <person name="Paszkiewicz K.H."/>
            <person name="Moore K.A."/>
            <person name="Stentiford G.D."/>
            <person name="Williams B.A."/>
        </authorList>
    </citation>
    <scope>NUCLEOTIDE SEQUENCE [LARGE SCALE GENOMIC DNA]</scope>
    <source>
        <strain evidence="1 2">TH1</strain>
    </source>
</reference>
<sequence>MQIKHNKFKKPSDYTYFFDCKEVLNELLSDQINYKYIYEITNKNLVSRKMLKILFEGALYKPCGSDKYRFKLIDLVLKRYKQMDDFLDNLSKENEDDIKQNFNNIEIFSNQINSDENKNEKNKKSLFLFDDKLFNTKYENTVEFYFKNLVEDSNYSTIDDNVLVLISNLFREFTNDENINTDCYDGLVSLFETAIFCSGNFLYRRMTEQCKLLNFLHENGFKYFLSDK</sequence>
<organism evidence="1 2">
    <name type="scientific">Ecytonucleospora hepatopenaei</name>
    <dbReference type="NCBI Taxonomy" id="646526"/>
    <lineage>
        <taxon>Eukaryota</taxon>
        <taxon>Fungi</taxon>
        <taxon>Fungi incertae sedis</taxon>
        <taxon>Microsporidia</taxon>
        <taxon>Enterocytozoonidae</taxon>
        <taxon>Ecytonucleospora</taxon>
    </lineage>
</organism>
<name>A0A1W0E4B6_9MICR</name>
<accession>A0A1W0E4B6</accession>
<keyword evidence="2" id="KW-1185">Reference proteome</keyword>
<evidence type="ECO:0000313" key="2">
    <source>
        <dbReference type="Proteomes" id="UP000192758"/>
    </source>
</evidence>
<dbReference type="AlphaFoldDB" id="A0A1W0E4B6"/>
<proteinExistence type="predicted"/>